<dbReference type="OrthoDB" id="5974215at2"/>
<gene>
    <name evidence="1" type="ORF">ABB29_03850</name>
</gene>
<dbReference type="STRING" id="344882.ABB29_03850"/>
<keyword evidence="2" id="KW-1185">Reference proteome</keyword>
<evidence type="ECO:0000313" key="2">
    <source>
        <dbReference type="Proteomes" id="UP000052052"/>
    </source>
</evidence>
<reference evidence="1 2" key="1">
    <citation type="submission" date="2015-05" db="EMBL/GenBank/DDBJ databases">
        <title>Genome sequencing and analysis of members of genus Stenotrophomonas.</title>
        <authorList>
            <person name="Patil P.P."/>
            <person name="Midha S."/>
            <person name="Patil P.B."/>
        </authorList>
    </citation>
    <scope>NUCLEOTIDE SEQUENCE [LARGE SCALE GENOMIC DNA]</scope>
    <source>
        <strain evidence="1 2">DSM 21858</strain>
    </source>
</reference>
<accession>A0A0R0CM16</accession>
<evidence type="ECO:0000313" key="1">
    <source>
        <dbReference type="EMBL" id="KRG70975.1"/>
    </source>
</evidence>
<name>A0A0R0CM16_9GAMM</name>
<sequence>MSAPRPGTAGATRTCPHCKTVILESATVCPSCRHHLRFSADADAQAVQTITPLKVEGSIRHPADGGPWEYCVVLSIKNDKGEEVTRQVVGVGAMQPNEARTFSLSVEVTPTPAKGFGKRFTRH</sequence>
<proteinExistence type="predicted"/>
<dbReference type="PATRIC" id="fig|344882.3.peg.2103"/>
<organism evidence="1 2">
    <name type="scientific">Pseudoxanthomonas dokdonensis</name>
    <dbReference type="NCBI Taxonomy" id="344882"/>
    <lineage>
        <taxon>Bacteria</taxon>
        <taxon>Pseudomonadati</taxon>
        <taxon>Pseudomonadota</taxon>
        <taxon>Gammaproteobacteria</taxon>
        <taxon>Lysobacterales</taxon>
        <taxon>Lysobacteraceae</taxon>
        <taxon>Pseudoxanthomonas</taxon>
    </lineage>
</organism>
<comment type="caution">
    <text evidence="1">The sequence shown here is derived from an EMBL/GenBank/DDBJ whole genome shotgun (WGS) entry which is preliminary data.</text>
</comment>
<protein>
    <submittedName>
        <fullName evidence="1">Uncharacterized protein</fullName>
    </submittedName>
</protein>
<dbReference type="EMBL" id="LDJL01000004">
    <property type="protein sequence ID" value="KRG70975.1"/>
    <property type="molecule type" value="Genomic_DNA"/>
</dbReference>
<dbReference type="AlphaFoldDB" id="A0A0R0CM16"/>
<dbReference type="RefSeq" id="WP_057657298.1">
    <property type="nucleotide sequence ID" value="NZ_LDJL01000004.1"/>
</dbReference>
<dbReference type="Proteomes" id="UP000052052">
    <property type="component" value="Unassembled WGS sequence"/>
</dbReference>